<name>A0A964UXE2_9PROT</name>
<evidence type="ECO:0000313" key="2">
    <source>
        <dbReference type="Proteomes" id="UP000713222"/>
    </source>
</evidence>
<comment type="caution">
    <text evidence="1">The sequence shown here is derived from an EMBL/GenBank/DDBJ whole genome shotgun (WGS) entry which is preliminary data.</text>
</comment>
<dbReference type="AlphaFoldDB" id="A0A964UXE2"/>
<reference evidence="1" key="1">
    <citation type="submission" date="2018-10" db="EMBL/GenBank/DDBJ databases">
        <title>Iterative Subtractive Binning of Freshwater Chronoseries Metagenomes Recovers Nearly Complete Genomes from over Four Hundred Novel Species.</title>
        <authorList>
            <person name="Rodriguez-R L.M."/>
            <person name="Tsementzi D."/>
            <person name="Luo C."/>
            <person name="Konstantinidis K.T."/>
        </authorList>
    </citation>
    <scope>NUCLEOTIDE SEQUENCE</scope>
    <source>
        <strain evidence="1">WB7_6_001</strain>
    </source>
</reference>
<sequence length="143" mass="14287">MAVTISLYDHTAKRFADGSNSTSDTYKLMLCSAATFSGANTTLAGITKTELSTANGYTAGGATLSGVTVTQTGNDAAFDANDVTFTASGGTIGPAAAAILYNSTDSGSPPVAFVDFGGNQSAGDGTDFKVIWNASGIVTFTVA</sequence>
<accession>A0A964UXE2</accession>
<proteinExistence type="predicted"/>
<organism evidence="1 2">
    <name type="scientific">Candidatus Fonsibacter lacus</name>
    <dbReference type="NCBI Taxonomy" id="2576439"/>
    <lineage>
        <taxon>Bacteria</taxon>
        <taxon>Pseudomonadati</taxon>
        <taxon>Pseudomonadota</taxon>
        <taxon>Alphaproteobacteria</taxon>
        <taxon>Candidatus Pelagibacterales</taxon>
        <taxon>Candidatus Pelagibacterales incertae sedis</taxon>
        <taxon>Candidatus Fonsibacter</taxon>
    </lineage>
</organism>
<gene>
    <name evidence="1" type="ORF">EBV32_00415</name>
</gene>
<dbReference type="EMBL" id="RGET01000002">
    <property type="protein sequence ID" value="NBN87548.1"/>
    <property type="molecule type" value="Genomic_DNA"/>
</dbReference>
<dbReference type="Proteomes" id="UP000713222">
    <property type="component" value="Unassembled WGS sequence"/>
</dbReference>
<protein>
    <submittedName>
        <fullName evidence="1">Uncharacterized protein</fullName>
    </submittedName>
</protein>
<evidence type="ECO:0000313" key="1">
    <source>
        <dbReference type="EMBL" id="NBN87548.1"/>
    </source>
</evidence>